<accession>A0A6U9VKW8</accession>
<evidence type="ECO:0000313" key="2">
    <source>
        <dbReference type="EMBL" id="CAE0708366.1"/>
    </source>
</evidence>
<sequence>MTTTTANVHANVNANGVSTYENYITLAKKALQKSRKSLDTRSLIQLAYGDDTAHIGGSDMLVGILNGVLDKIANETVLEDFNLYGTTSRRFIDKGEQQLQSQQQQQSIIVKDDLTTVVTTTKSNDDDDNGERRTMKRTPQERLDMIDKAISLVVEWEARRDQLESLDAKSAREILDRNLLPEGVCTEDVIAHREYEGNVRAKRALEEELQRIQGEILALEEKQTEEQSKIREQLGKVEEAERELETTANVCAMITT</sequence>
<dbReference type="EMBL" id="HBIX01001467">
    <property type="protein sequence ID" value="CAE0708367.1"/>
    <property type="molecule type" value="Transcribed_RNA"/>
</dbReference>
<dbReference type="AlphaFoldDB" id="A0A6U9VKW8"/>
<protein>
    <submittedName>
        <fullName evidence="3">Uncharacterized protein</fullName>
    </submittedName>
</protein>
<gene>
    <name evidence="2" type="ORF">PAUS00366_LOCUS1086</name>
    <name evidence="3" type="ORF">PAUS00366_LOCUS1087</name>
</gene>
<proteinExistence type="predicted"/>
<dbReference type="EMBL" id="HBIX01001466">
    <property type="protein sequence ID" value="CAE0708366.1"/>
    <property type="molecule type" value="Transcribed_RNA"/>
</dbReference>
<reference evidence="3" key="1">
    <citation type="submission" date="2021-01" db="EMBL/GenBank/DDBJ databases">
        <authorList>
            <person name="Corre E."/>
            <person name="Pelletier E."/>
            <person name="Niang G."/>
            <person name="Scheremetjew M."/>
            <person name="Finn R."/>
            <person name="Kale V."/>
            <person name="Holt S."/>
            <person name="Cochrane G."/>
            <person name="Meng A."/>
            <person name="Brown T."/>
            <person name="Cohen L."/>
        </authorList>
    </citation>
    <scope>NUCLEOTIDE SEQUENCE</scope>
    <source>
        <strain evidence="3">10249 10 AB</strain>
    </source>
</reference>
<evidence type="ECO:0000313" key="3">
    <source>
        <dbReference type="EMBL" id="CAE0708367.1"/>
    </source>
</evidence>
<organism evidence="3">
    <name type="scientific">Pseudo-nitzschia australis</name>
    <dbReference type="NCBI Taxonomy" id="44445"/>
    <lineage>
        <taxon>Eukaryota</taxon>
        <taxon>Sar</taxon>
        <taxon>Stramenopiles</taxon>
        <taxon>Ochrophyta</taxon>
        <taxon>Bacillariophyta</taxon>
        <taxon>Bacillariophyceae</taxon>
        <taxon>Bacillariophycidae</taxon>
        <taxon>Bacillariales</taxon>
        <taxon>Bacillariaceae</taxon>
        <taxon>Pseudo-nitzschia</taxon>
    </lineage>
</organism>
<feature type="coiled-coil region" evidence="1">
    <location>
        <begin position="195"/>
        <end position="250"/>
    </location>
</feature>
<evidence type="ECO:0000256" key="1">
    <source>
        <dbReference type="SAM" id="Coils"/>
    </source>
</evidence>
<keyword evidence="1" id="KW-0175">Coiled coil</keyword>
<name>A0A6U9VKW8_9STRA</name>